<dbReference type="EMBL" id="CADCVJ010000034">
    <property type="protein sequence ID" value="CAA9464487.1"/>
    <property type="molecule type" value="Genomic_DNA"/>
</dbReference>
<dbReference type="InterPro" id="IPR005791">
    <property type="entry name" value="SecD"/>
</dbReference>
<keyword evidence="6 9" id="KW-1133">Transmembrane helix</keyword>
<dbReference type="PANTHER" id="PTHR30081">
    <property type="entry name" value="PROTEIN-EXPORT MEMBRANE PROTEIN SEC"/>
    <property type="match status" value="1"/>
</dbReference>
<dbReference type="Pfam" id="PF22599">
    <property type="entry name" value="SecDF_P1_head"/>
    <property type="match status" value="1"/>
</dbReference>
<evidence type="ECO:0000256" key="2">
    <source>
        <dbReference type="ARBA" id="ARBA00022448"/>
    </source>
</evidence>
<dbReference type="Pfam" id="PF02355">
    <property type="entry name" value="SecD_SecF_C"/>
    <property type="match status" value="1"/>
</dbReference>
<feature type="non-terminal residue" evidence="12">
    <location>
        <position position="1"/>
    </location>
</feature>
<comment type="subcellular location">
    <subcellularLocation>
        <location evidence="1">Cell membrane</location>
        <topology evidence="1">Multi-pass membrane protein</topology>
    </subcellularLocation>
</comment>
<evidence type="ECO:0000256" key="3">
    <source>
        <dbReference type="ARBA" id="ARBA00022475"/>
    </source>
</evidence>
<feature type="domain" description="Protein export membrane protein SecD/SecF C-terminal" evidence="10">
    <location>
        <begin position="73"/>
        <end position="241"/>
    </location>
</feature>
<evidence type="ECO:0000256" key="1">
    <source>
        <dbReference type="ARBA" id="ARBA00004651"/>
    </source>
</evidence>
<keyword evidence="5" id="KW-0653">Protein transport</keyword>
<feature type="transmembrane region" description="Helical" evidence="9">
    <location>
        <begin position="141"/>
        <end position="162"/>
    </location>
</feature>
<feature type="transmembrane region" description="Helical" evidence="9">
    <location>
        <begin position="214"/>
        <end position="238"/>
    </location>
</feature>
<dbReference type="NCBIfam" id="TIGR01129">
    <property type="entry name" value="secD"/>
    <property type="match status" value="1"/>
</dbReference>
<evidence type="ECO:0000256" key="9">
    <source>
        <dbReference type="SAM" id="Phobius"/>
    </source>
</evidence>
<evidence type="ECO:0000259" key="11">
    <source>
        <dbReference type="Pfam" id="PF22599"/>
    </source>
</evidence>
<dbReference type="GO" id="GO:0015450">
    <property type="term" value="F:protein-transporting ATPase activity"/>
    <property type="evidence" value="ECO:0007669"/>
    <property type="project" value="InterPro"/>
</dbReference>
<feature type="transmembrane region" description="Helical" evidence="9">
    <location>
        <begin position="183"/>
        <end position="208"/>
    </location>
</feature>
<sequence length="253" mass="27041">NTVGARRFRAETGKHIQDYLATVLDDRVVQRPAVIQSAIGARGQITMGGRSLQEAQDFALVLRAGALPVPLKVAETREIGPSLGQDSINSAIIAGAIAVGLIVLIMIGYYRFSGFLAVVALLLYLLYTLAVLAGFDAVLTLPGLAGLILSIGIAVDANVLIFERIREELDRGRTVRAAIDEGFKHALSAIVDTSVTTILTAVVLYQFGTGPVRGFAVTLIAGIVASLFTAIFVTRTFYMIWLQRTRGAQPLSI</sequence>
<keyword evidence="2" id="KW-0813">Transport</keyword>
<dbReference type="GO" id="GO:0006886">
    <property type="term" value="P:intracellular protein transport"/>
    <property type="evidence" value="ECO:0007669"/>
    <property type="project" value="InterPro"/>
</dbReference>
<protein>
    <submittedName>
        <fullName evidence="12">Protein translocase subunit SecD</fullName>
    </submittedName>
</protein>
<name>A0A6J4RFK8_9ACTN</name>
<dbReference type="GO" id="GO:0005886">
    <property type="term" value="C:plasma membrane"/>
    <property type="evidence" value="ECO:0007669"/>
    <property type="project" value="UniProtKB-SubCell"/>
</dbReference>
<keyword evidence="7" id="KW-0811">Translocation</keyword>
<gene>
    <name evidence="12" type="ORF">AVDCRST_MAG38-573</name>
</gene>
<dbReference type="InterPro" id="IPR054384">
    <property type="entry name" value="SecDF_P1_head"/>
</dbReference>
<dbReference type="InterPro" id="IPR022813">
    <property type="entry name" value="SecD/SecF_arch_bac"/>
</dbReference>
<proteinExistence type="predicted"/>
<evidence type="ECO:0000256" key="4">
    <source>
        <dbReference type="ARBA" id="ARBA00022692"/>
    </source>
</evidence>
<dbReference type="InterPro" id="IPR055344">
    <property type="entry name" value="SecD_SecF_C_bact"/>
</dbReference>
<evidence type="ECO:0000256" key="7">
    <source>
        <dbReference type="ARBA" id="ARBA00023010"/>
    </source>
</evidence>
<evidence type="ECO:0000313" key="12">
    <source>
        <dbReference type="EMBL" id="CAA9464487.1"/>
    </source>
</evidence>
<evidence type="ECO:0000256" key="8">
    <source>
        <dbReference type="ARBA" id="ARBA00023136"/>
    </source>
</evidence>
<dbReference type="PRINTS" id="PR00702">
    <property type="entry name" value="ACRIFLAVINRP"/>
</dbReference>
<keyword evidence="3" id="KW-1003">Cell membrane</keyword>
<accession>A0A6J4RFK8</accession>
<dbReference type="InterPro" id="IPR048634">
    <property type="entry name" value="SecD_SecF_C"/>
</dbReference>
<dbReference type="SUPFAM" id="SSF82866">
    <property type="entry name" value="Multidrug efflux transporter AcrB transmembrane domain"/>
    <property type="match status" value="1"/>
</dbReference>
<evidence type="ECO:0000256" key="6">
    <source>
        <dbReference type="ARBA" id="ARBA00022989"/>
    </source>
</evidence>
<dbReference type="PANTHER" id="PTHR30081:SF1">
    <property type="entry name" value="PROTEIN TRANSLOCASE SUBUNIT SECD"/>
    <property type="match status" value="1"/>
</dbReference>
<feature type="transmembrane region" description="Helical" evidence="9">
    <location>
        <begin position="88"/>
        <end position="107"/>
    </location>
</feature>
<dbReference type="FunFam" id="1.20.1640.10:FF:000004">
    <property type="entry name" value="Protein translocase subunit SecD"/>
    <property type="match status" value="1"/>
</dbReference>
<keyword evidence="4 9" id="KW-0812">Transmembrane</keyword>
<dbReference type="Gene3D" id="3.30.1360.200">
    <property type="match status" value="1"/>
</dbReference>
<evidence type="ECO:0000256" key="5">
    <source>
        <dbReference type="ARBA" id="ARBA00022927"/>
    </source>
</evidence>
<dbReference type="AlphaFoldDB" id="A0A6J4RFK8"/>
<reference evidence="12" key="1">
    <citation type="submission" date="2020-02" db="EMBL/GenBank/DDBJ databases">
        <authorList>
            <person name="Meier V. D."/>
        </authorList>
    </citation>
    <scope>NUCLEOTIDE SEQUENCE</scope>
    <source>
        <strain evidence="12">AVDCRST_MAG38</strain>
    </source>
</reference>
<keyword evidence="8 9" id="KW-0472">Membrane</keyword>
<dbReference type="Gene3D" id="1.20.1640.10">
    <property type="entry name" value="Multidrug efflux transporter AcrB transmembrane domain"/>
    <property type="match status" value="1"/>
</dbReference>
<evidence type="ECO:0000259" key="10">
    <source>
        <dbReference type="Pfam" id="PF02355"/>
    </source>
</evidence>
<dbReference type="NCBIfam" id="TIGR00916">
    <property type="entry name" value="2A0604s01"/>
    <property type="match status" value="1"/>
</dbReference>
<feature type="transmembrane region" description="Helical" evidence="9">
    <location>
        <begin position="114"/>
        <end position="135"/>
    </location>
</feature>
<dbReference type="InterPro" id="IPR001036">
    <property type="entry name" value="Acrflvin-R"/>
</dbReference>
<feature type="domain" description="SecDF P1 head subdomain" evidence="11">
    <location>
        <begin position="2"/>
        <end position="69"/>
    </location>
</feature>
<organism evidence="12">
    <name type="scientific">uncultured Solirubrobacteraceae bacterium</name>
    <dbReference type="NCBI Taxonomy" id="1162706"/>
    <lineage>
        <taxon>Bacteria</taxon>
        <taxon>Bacillati</taxon>
        <taxon>Actinomycetota</taxon>
        <taxon>Thermoleophilia</taxon>
        <taxon>Solirubrobacterales</taxon>
        <taxon>Solirubrobacteraceae</taxon>
        <taxon>environmental samples</taxon>
    </lineage>
</organism>